<dbReference type="InterPro" id="IPR000048">
    <property type="entry name" value="IQ_motif_EF-hand-BS"/>
</dbReference>
<proteinExistence type="predicted"/>
<dbReference type="OrthoDB" id="327419at2759"/>
<dbReference type="Pfam" id="PF00612">
    <property type="entry name" value="IQ"/>
    <property type="match status" value="2"/>
</dbReference>
<organism evidence="1 2">
    <name type="scientific">Stentor coeruleus</name>
    <dbReference type="NCBI Taxonomy" id="5963"/>
    <lineage>
        <taxon>Eukaryota</taxon>
        <taxon>Sar</taxon>
        <taxon>Alveolata</taxon>
        <taxon>Ciliophora</taxon>
        <taxon>Postciliodesmatophora</taxon>
        <taxon>Heterotrichea</taxon>
        <taxon>Heterotrichida</taxon>
        <taxon>Stentoridae</taxon>
        <taxon>Stentor</taxon>
    </lineage>
</organism>
<dbReference type="CDD" id="cd23767">
    <property type="entry name" value="IQCD"/>
    <property type="match status" value="2"/>
</dbReference>
<keyword evidence="2" id="KW-1185">Reference proteome</keyword>
<protein>
    <submittedName>
        <fullName evidence="1">Uncharacterized protein</fullName>
    </submittedName>
</protein>
<comment type="caution">
    <text evidence="1">The sequence shown here is derived from an EMBL/GenBank/DDBJ whole genome shotgun (WGS) entry which is preliminary data.</text>
</comment>
<sequence>MQSPNMQNQQTNLIQNILSRTSSAASVHQKKVLNRSSRLIISETSFENSQKTLYSCIKKLDEKLCKVKFFTDNKDNFLELSYPQSEIYILKIPKNLCSLPYSNILAYLNFTTPKPFFNLTPWELLEKRNKILSNCSIPIEFYYNTALGKVRVQLPNDYKEFYIKSAREIYDVKALVDNLYDSLKVRNGNIVFIEDCKLGCIAECLKEMMGKFFLVRIIKERSTGYEESHSAYKEGIDIRIQAIDEDHIVFTLVYTLGEICDILEIKPENFDSFYGEIFKRTVLETAKRGKIEMNVIKKIIAPEDTKGISKYNYYNILIVHEGAKKIGVKYTVKFYQIVSKSDFLLITAEMDINTCEKYFYLCKYDNDKSSSEIFDNILSKLTIKNKKLGLITRDKGSMNNAATNIQKCFRGYLQRENYKIIINKKRKGTHDTIYIAGRKIGKKTFMVIVKKTSFGLSLFTSGDFENRIDISNYVASNTDNFDLLIKSLFIKENEIGINTNLLTFYQKTSKFIFPSELDGYKKVLEKWKMIEKDYCKILIMEQGDFVAMMVDMKCKIMKKEEIVDIYNELSYECIYDEITLLNGEIYLDASARPKPVLILSRHFSALDESFISVVLRDHLGKDLIKQKVLVFDITYKSMHNRFIIDLETGESVTGIPKQFLVPISNYIINKGICVNSEGAMLNLQFDPFKISEKINKIQKIYRGYKVRKNIGKIVVKGNNFLAAVKKKKISGSEMIIFAYIQQGKIRIEALDKDYRLVLYLDQDFLRGHIEYRKKIIEEIIFDNLFIDTSNRMKRLCVNTSIFQKNFLFELKRSETKENHMENNYKTLLIPNISL</sequence>
<accession>A0A1R2BXS5</accession>
<gene>
    <name evidence="1" type="ORF">SteCoe_17872</name>
</gene>
<evidence type="ECO:0000313" key="1">
    <source>
        <dbReference type="EMBL" id="OMJ81602.1"/>
    </source>
</evidence>
<name>A0A1R2BXS5_9CILI</name>
<evidence type="ECO:0000313" key="2">
    <source>
        <dbReference type="Proteomes" id="UP000187209"/>
    </source>
</evidence>
<dbReference type="EMBL" id="MPUH01000373">
    <property type="protein sequence ID" value="OMJ81602.1"/>
    <property type="molecule type" value="Genomic_DNA"/>
</dbReference>
<reference evidence="1 2" key="1">
    <citation type="submission" date="2016-11" db="EMBL/GenBank/DDBJ databases">
        <title>The macronuclear genome of Stentor coeruleus: a giant cell with tiny introns.</title>
        <authorList>
            <person name="Slabodnick M."/>
            <person name="Ruby J.G."/>
            <person name="Reiff S.B."/>
            <person name="Swart E.C."/>
            <person name="Gosai S."/>
            <person name="Prabakaran S."/>
            <person name="Witkowska E."/>
            <person name="Larue G.E."/>
            <person name="Fisher S."/>
            <person name="Freeman R.M."/>
            <person name="Gunawardena J."/>
            <person name="Chu W."/>
            <person name="Stover N.A."/>
            <person name="Gregory B.D."/>
            <person name="Nowacki M."/>
            <person name="Derisi J."/>
            <person name="Roy S.W."/>
            <person name="Marshall W.F."/>
            <person name="Sood P."/>
        </authorList>
    </citation>
    <scope>NUCLEOTIDE SEQUENCE [LARGE SCALE GENOMIC DNA]</scope>
    <source>
        <strain evidence="1">WM001</strain>
    </source>
</reference>
<dbReference type="SMART" id="SM00015">
    <property type="entry name" value="IQ"/>
    <property type="match status" value="2"/>
</dbReference>
<dbReference type="Proteomes" id="UP000187209">
    <property type="component" value="Unassembled WGS sequence"/>
</dbReference>
<dbReference type="AlphaFoldDB" id="A0A1R2BXS5"/>
<dbReference type="PROSITE" id="PS50096">
    <property type="entry name" value="IQ"/>
    <property type="match status" value="2"/>
</dbReference>